<protein>
    <submittedName>
        <fullName evidence="2">Uncharacterized protein</fullName>
    </submittedName>
</protein>
<dbReference type="EMBL" id="AWUE01021392">
    <property type="protein sequence ID" value="OMO62442.1"/>
    <property type="molecule type" value="Genomic_DNA"/>
</dbReference>
<keyword evidence="3" id="KW-1185">Reference proteome</keyword>
<organism evidence="2 3">
    <name type="scientific">Corchorus olitorius</name>
    <dbReference type="NCBI Taxonomy" id="93759"/>
    <lineage>
        <taxon>Eukaryota</taxon>
        <taxon>Viridiplantae</taxon>
        <taxon>Streptophyta</taxon>
        <taxon>Embryophyta</taxon>
        <taxon>Tracheophyta</taxon>
        <taxon>Spermatophyta</taxon>
        <taxon>Magnoliopsida</taxon>
        <taxon>eudicotyledons</taxon>
        <taxon>Gunneridae</taxon>
        <taxon>Pentapetalae</taxon>
        <taxon>rosids</taxon>
        <taxon>malvids</taxon>
        <taxon>Malvales</taxon>
        <taxon>Malvaceae</taxon>
        <taxon>Grewioideae</taxon>
        <taxon>Apeibeae</taxon>
        <taxon>Corchorus</taxon>
    </lineage>
</organism>
<name>A0A1R3GWI8_9ROSI</name>
<feature type="region of interest" description="Disordered" evidence="1">
    <location>
        <begin position="41"/>
        <end position="64"/>
    </location>
</feature>
<proteinExistence type="predicted"/>
<sequence length="64" mass="7264">MGVWCGSREAVLMEVEREWGDERDFSVRMRVCVEVLSRMGRKSGDGESAERVVEDKNGRGKKMG</sequence>
<evidence type="ECO:0000313" key="2">
    <source>
        <dbReference type="EMBL" id="OMO62442.1"/>
    </source>
</evidence>
<dbReference type="AlphaFoldDB" id="A0A1R3GWI8"/>
<comment type="caution">
    <text evidence="2">The sequence shown here is derived from an EMBL/GenBank/DDBJ whole genome shotgun (WGS) entry which is preliminary data.</text>
</comment>
<evidence type="ECO:0000256" key="1">
    <source>
        <dbReference type="SAM" id="MobiDB-lite"/>
    </source>
</evidence>
<dbReference type="Proteomes" id="UP000187203">
    <property type="component" value="Unassembled WGS sequence"/>
</dbReference>
<evidence type="ECO:0000313" key="3">
    <source>
        <dbReference type="Proteomes" id="UP000187203"/>
    </source>
</evidence>
<reference evidence="3" key="1">
    <citation type="submission" date="2013-09" db="EMBL/GenBank/DDBJ databases">
        <title>Corchorus olitorius genome sequencing.</title>
        <authorList>
            <person name="Alam M."/>
            <person name="Haque M.S."/>
            <person name="Islam M.S."/>
            <person name="Emdad E.M."/>
            <person name="Islam M.M."/>
            <person name="Ahmed B."/>
            <person name="Halim A."/>
            <person name="Hossen Q.M.M."/>
            <person name="Hossain M.Z."/>
            <person name="Ahmed R."/>
            <person name="Khan M.M."/>
            <person name="Islam R."/>
            <person name="Rashid M.M."/>
            <person name="Khan S.A."/>
            <person name="Rahman M.S."/>
            <person name="Alam M."/>
            <person name="Yahiya A.S."/>
            <person name="Khan M.S."/>
            <person name="Azam M.S."/>
            <person name="Haque T."/>
            <person name="Lashkar M.Z.H."/>
            <person name="Akhand A.I."/>
            <person name="Morshed G."/>
            <person name="Roy S."/>
            <person name="Uddin K.S."/>
            <person name="Rabeya T."/>
            <person name="Hossain A.S."/>
            <person name="Chowdhury A."/>
            <person name="Snigdha A.R."/>
            <person name="Mortoza M.S."/>
            <person name="Matin S.A."/>
            <person name="Hoque S.M.E."/>
            <person name="Islam M.K."/>
            <person name="Roy D.K."/>
            <person name="Haider R."/>
            <person name="Moosa M.M."/>
            <person name="Elias S.M."/>
            <person name="Hasan A.M."/>
            <person name="Jahan S."/>
            <person name="Shafiuddin M."/>
            <person name="Mahmood N."/>
            <person name="Shommy N.S."/>
        </authorList>
    </citation>
    <scope>NUCLEOTIDE SEQUENCE [LARGE SCALE GENOMIC DNA]</scope>
    <source>
        <strain evidence="3">cv. O-4</strain>
    </source>
</reference>
<feature type="compositionally biased region" description="Basic and acidic residues" evidence="1">
    <location>
        <begin position="42"/>
        <end position="58"/>
    </location>
</feature>
<accession>A0A1R3GWI8</accession>
<gene>
    <name evidence="2" type="ORF">COLO4_33071</name>
</gene>